<gene>
    <name evidence="2" type="ORF">METZ01_LOCUS332638</name>
</gene>
<name>A0A382Q2G2_9ZZZZ</name>
<evidence type="ECO:0000313" key="2">
    <source>
        <dbReference type="EMBL" id="SVC79784.1"/>
    </source>
</evidence>
<feature type="transmembrane region" description="Helical" evidence="1">
    <location>
        <begin position="47"/>
        <end position="67"/>
    </location>
</feature>
<keyword evidence="1" id="KW-0812">Transmembrane</keyword>
<reference evidence="2" key="1">
    <citation type="submission" date="2018-05" db="EMBL/GenBank/DDBJ databases">
        <authorList>
            <person name="Lanie J.A."/>
            <person name="Ng W.-L."/>
            <person name="Kazmierczak K.M."/>
            <person name="Andrzejewski T.M."/>
            <person name="Davidsen T.M."/>
            <person name="Wayne K.J."/>
            <person name="Tettelin H."/>
            <person name="Glass J.I."/>
            <person name="Rusch D."/>
            <person name="Podicherti R."/>
            <person name="Tsui H.-C.T."/>
            <person name="Winkler M.E."/>
        </authorList>
    </citation>
    <scope>NUCLEOTIDE SEQUENCE</scope>
</reference>
<proteinExistence type="predicted"/>
<accession>A0A382Q2G2</accession>
<feature type="non-terminal residue" evidence="2">
    <location>
        <position position="1"/>
    </location>
</feature>
<feature type="transmembrane region" description="Helical" evidence="1">
    <location>
        <begin position="12"/>
        <end position="35"/>
    </location>
</feature>
<dbReference type="AlphaFoldDB" id="A0A382Q2G2"/>
<keyword evidence="1" id="KW-0472">Membrane</keyword>
<sequence length="73" mass="8317">LGFIYITYKNPSVIKPLSVVFLISITLIVLLGYVIPNVGALYRMRQAYMIPFYLFGAQGLSLMINNFTKKQLK</sequence>
<protein>
    <submittedName>
        <fullName evidence="2">Uncharacterized protein</fullName>
    </submittedName>
</protein>
<keyword evidence="1" id="KW-1133">Transmembrane helix</keyword>
<evidence type="ECO:0000256" key="1">
    <source>
        <dbReference type="SAM" id="Phobius"/>
    </source>
</evidence>
<organism evidence="2">
    <name type="scientific">marine metagenome</name>
    <dbReference type="NCBI Taxonomy" id="408172"/>
    <lineage>
        <taxon>unclassified sequences</taxon>
        <taxon>metagenomes</taxon>
        <taxon>ecological metagenomes</taxon>
    </lineage>
</organism>
<dbReference type="EMBL" id="UINC01111509">
    <property type="protein sequence ID" value="SVC79784.1"/>
    <property type="molecule type" value="Genomic_DNA"/>
</dbReference>